<evidence type="ECO:0000313" key="2">
    <source>
        <dbReference type="EMBL" id="WPY00559.1"/>
    </source>
</evidence>
<dbReference type="Pfam" id="PF02049">
    <property type="entry name" value="FliE"/>
    <property type="match status" value="1"/>
</dbReference>
<keyword evidence="1" id="KW-0975">Bacterial flagellum</keyword>
<evidence type="ECO:0000313" key="3">
    <source>
        <dbReference type="Proteomes" id="UP001326613"/>
    </source>
</evidence>
<reference evidence="2 3" key="1">
    <citation type="submission" date="2022-10" db="EMBL/GenBank/DDBJ databases">
        <title>Host association and intracellularity evolved multiple times independently in the Rickettsiales.</title>
        <authorList>
            <person name="Castelli M."/>
            <person name="Nardi T."/>
            <person name="Gammuto L."/>
            <person name="Bellinzona G."/>
            <person name="Sabaneyeva E."/>
            <person name="Potekhin A."/>
            <person name="Serra V."/>
            <person name="Petroni G."/>
            <person name="Sassera D."/>
        </authorList>
    </citation>
    <scope>NUCLEOTIDE SEQUENCE [LARGE SCALE GENOMIC DNA]</scope>
    <source>
        <strain evidence="2 3">Kr 154-4</strain>
    </source>
</reference>
<dbReference type="Proteomes" id="UP001326613">
    <property type="component" value="Chromosome"/>
</dbReference>
<accession>A0ABZ0UR88</accession>
<proteinExistence type="predicted"/>
<protein>
    <submittedName>
        <fullName evidence="2">Flagellar hook-basal body complex protein FliE</fullName>
    </submittedName>
</protein>
<keyword evidence="2" id="KW-0969">Cilium</keyword>
<keyword evidence="2" id="KW-0966">Cell projection</keyword>
<dbReference type="EMBL" id="CP112932">
    <property type="protein sequence ID" value="WPY00559.1"/>
    <property type="molecule type" value="Genomic_DNA"/>
</dbReference>
<organism evidence="2 3">
    <name type="scientific">Candidatus Trichorickettsia mobilis</name>
    <dbReference type="NCBI Taxonomy" id="1346319"/>
    <lineage>
        <taxon>Bacteria</taxon>
        <taxon>Pseudomonadati</taxon>
        <taxon>Pseudomonadota</taxon>
        <taxon>Alphaproteobacteria</taxon>
        <taxon>Rickettsiales</taxon>
        <taxon>Rickettsiaceae</taxon>
        <taxon>Rickettsieae</taxon>
        <taxon>Candidatus Trichorickettsia</taxon>
    </lineage>
</organism>
<name>A0ABZ0UR88_9RICK</name>
<dbReference type="InterPro" id="IPR001624">
    <property type="entry name" value="FliE"/>
</dbReference>
<gene>
    <name evidence="2" type="ORF">Trichorick_00440</name>
</gene>
<dbReference type="RefSeq" id="WP_323738615.1">
    <property type="nucleotide sequence ID" value="NZ_CP112932.1"/>
</dbReference>
<keyword evidence="2" id="KW-0282">Flagellum</keyword>
<keyword evidence="3" id="KW-1185">Reference proteome</keyword>
<sequence length="139" mass="15363">MSVNSILLLAQNAYNKVSEQPYVENVQEAANFHKMVNVAFNNYAHMSPDQILQHIIHAKASGSANVNAAGSNGIAETIVGELRKKVSTHEQTIRKSLINEASLADLMYAANEAKNTVQTMVALRDKFLESFEKVMNMQI</sequence>
<evidence type="ECO:0000256" key="1">
    <source>
        <dbReference type="ARBA" id="ARBA00023143"/>
    </source>
</evidence>